<dbReference type="InterPro" id="IPR001509">
    <property type="entry name" value="Epimerase_deHydtase"/>
</dbReference>
<dbReference type="InterPro" id="IPR036291">
    <property type="entry name" value="NAD(P)-bd_dom_sf"/>
</dbReference>
<dbReference type="SUPFAM" id="SSF51735">
    <property type="entry name" value="NAD(P)-binding Rossmann-fold domains"/>
    <property type="match status" value="1"/>
</dbReference>
<reference evidence="2 3" key="1">
    <citation type="submission" date="2023-04" db="EMBL/GenBank/DDBJ databases">
        <title>Neorhizobium petrolearium OS53, complete genome.</title>
        <authorList>
            <person name="Yu T."/>
        </authorList>
    </citation>
    <scope>NUCLEOTIDE SEQUENCE [LARGE SCALE GENOMIC DNA]</scope>
    <source>
        <strain evidence="2 3">OS53</strain>
    </source>
</reference>
<dbReference type="Pfam" id="PF01370">
    <property type="entry name" value="Epimerase"/>
    <property type="match status" value="1"/>
</dbReference>
<evidence type="ECO:0000313" key="2">
    <source>
        <dbReference type="EMBL" id="WGI66233.1"/>
    </source>
</evidence>
<accession>A0ABY8LWE4</accession>
<dbReference type="EMBL" id="CP123000">
    <property type="protein sequence ID" value="WGI66233.1"/>
    <property type="molecule type" value="Genomic_DNA"/>
</dbReference>
<dbReference type="InterPro" id="IPR050177">
    <property type="entry name" value="Lipid_A_modif_metabolic_enz"/>
</dbReference>
<name>A0ABY8LWE4_9HYPH</name>
<feature type="domain" description="NAD-dependent epimerase/dehydratase" evidence="1">
    <location>
        <begin position="6"/>
        <end position="178"/>
    </location>
</feature>
<evidence type="ECO:0000259" key="1">
    <source>
        <dbReference type="Pfam" id="PF01370"/>
    </source>
</evidence>
<proteinExistence type="predicted"/>
<dbReference type="Gene3D" id="3.40.50.720">
    <property type="entry name" value="NAD(P)-binding Rossmann-like Domain"/>
    <property type="match status" value="1"/>
</dbReference>
<gene>
    <name evidence="2" type="ORF">QEO92_14280</name>
</gene>
<protein>
    <submittedName>
        <fullName evidence="2">NAD-dependent epimerase/dehydratase family protein</fullName>
    </submittedName>
</protein>
<organism evidence="2 3">
    <name type="scientific">Neorhizobium petrolearium</name>
    <dbReference type="NCBI Taxonomy" id="515361"/>
    <lineage>
        <taxon>Bacteria</taxon>
        <taxon>Pseudomonadati</taxon>
        <taxon>Pseudomonadota</taxon>
        <taxon>Alphaproteobacteria</taxon>
        <taxon>Hyphomicrobiales</taxon>
        <taxon>Rhizobiaceae</taxon>
        <taxon>Rhizobium/Agrobacterium group</taxon>
        <taxon>Neorhizobium</taxon>
    </lineage>
</organism>
<sequence>MPGETVLVTGATGRIGRVVIADLLERGYRVRATTSKPWIPSEANTPSVDWHRVDFAADTDLSALVKGCSAVLHLAAELGKKDRMARVNIEATGRLAQAAEQAGVAVFCYTSSVAVYGSGLSTLIDENSPVLTFDRDVSSEYWAVDYVREYGRTKLAGELALRRFAAKTRYVIFRPAVVVDLAQIIGIRDWNTSKRILASHRHAHHIYVGDVSDALIWFMQRGLAGAGQAGSVELYNLAEDDHPCPRHVDFMKRAFAVSGDRRYRTLAVPWIADWLHDFLRFRSLPLRNPLWRMRFSNERLKATGYRFRFGMAKAEELAFAKLKEEVQAQRRTPVVGETLA</sequence>
<evidence type="ECO:0000313" key="3">
    <source>
        <dbReference type="Proteomes" id="UP001227095"/>
    </source>
</evidence>
<dbReference type="PANTHER" id="PTHR43245">
    <property type="entry name" value="BIFUNCTIONAL POLYMYXIN RESISTANCE PROTEIN ARNA"/>
    <property type="match status" value="1"/>
</dbReference>
<dbReference type="Proteomes" id="UP001227095">
    <property type="component" value="Chromosome"/>
</dbReference>
<dbReference type="RefSeq" id="WP_227703496.1">
    <property type="nucleotide sequence ID" value="NZ_CP123000.1"/>
</dbReference>
<keyword evidence="3" id="KW-1185">Reference proteome</keyword>